<gene>
    <name evidence="3" type="ORF">AXF42_Ash008188</name>
</gene>
<reference evidence="3 4" key="1">
    <citation type="journal article" date="2017" name="Nature">
        <title>The Apostasia genome and the evolution of orchids.</title>
        <authorList>
            <person name="Zhang G.Q."/>
            <person name="Liu K.W."/>
            <person name="Li Z."/>
            <person name="Lohaus R."/>
            <person name="Hsiao Y.Y."/>
            <person name="Niu S.C."/>
            <person name="Wang J.Y."/>
            <person name="Lin Y.C."/>
            <person name="Xu Q."/>
            <person name="Chen L.J."/>
            <person name="Yoshida K."/>
            <person name="Fujiwara S."/>
            <person name="Wang Z.W."/>
            <person name="Zhang Y.Q."/>
            <person name="Mitsuda N."/>
            <person name="Wang M."/>
            <person name="Liu G.H."/>
            <person name="Pecoraro L."/>
            <person name="Huang H.X."/>
            <person name="Xiao X.J."/>
            <person name="Lin M."/>
            <person name="Wu X.Y."/>
            <person name="Wu W.L."/>
            <person name="Chen Y.Y."/>
            <person name="Chang S.B."/>
            <person name="Sakamoto S."/>
            <person name="Ohme-Takagi M."/>
            <person name="Yagi M."/>
            <person name="Zeng S.J."/>
            <person name="Shen C.Y."/>
            <person name="Yeh C.M."/>
            <person name="Luo Y.B."/>
            <person name="Tsai W.C."/>
            <person name="Van de Peer Y."/>
            <person name="Liu Z.J."/>
        </authorList>
    </citation>
    <scope>NUCLEOTIDE SEQUENCE [LARGE SCALE GENOMIC DNA]</scope>
    <source>
        <strain evidence="4">cv. Shenzhen</strain>
        <tissue evidence="3">Stem</tissue>
    </source>
</reference>
<dbReference type="Pfam" id="PF25597">
    <property type="entry name" value="SH3_retrovirus"/>
    <property type="match status" value="1"/>
</dbReference>
<proteinExistence type="predicted"/>
<dbReference type="Proteomes" id="UP000236161">
    <property type="component" value="Unassembled WGS sequence"/>
</dbReference>
<dbReference type="InterPro" id="IPR036397">
    <property type="entry name" value="RNaseH_sf"/>
</dbReference>
<sequence>MMKTIPNRPQQNGVAERMNRTLNERARAMRLYAGLPKSFWAEAVSTSAYLLNRGPSVLLNFSLPEEKWTGKQLDLTHLRVFGYLSYVHVDIEKRDKLDAKAKKCYFIGYRGNQYGYRFWDESDRKIIRSNDVTFDESILYKSKLESSNTPKEKNEIELEEISKANQNGELESTTIDSEEESEPEVTSPIPILRRMSRIPEPT</sequence>
<dbReference type="EC" id="3.1.13.-" evidence="3"/>
<evidence type="ECO:0000256" key="1">
    <source>
        <dbReference type="SAM" id="MobiDB-lite"/>
    </source>
</evidence>
<dbReference type="GO" id="GO:0016787">
    <property type="term" value="F:hydrolase activity"/>
    <property type="evidence" value="ECO:0007669"/>
    <property type="project" value="UniProtKB-KW"/>
</dbReference>
<keyword evidence="3" id="KW-0378">Hydrolase</keyword>
<dbReference type="SUPFAM" id="SSF53098">
    <property type="entry name" value="Ribonuclease H-like"/>
    <property type="match status" value="1"/>
</dbReference>
<organism evidence="3 4">
    <name type="scientific">Apostasia shenzhenica</name>
    <dbReference type="NCBI Taxonomy" id="1088818"/>
    <lineage>
        <taxon>Eukaryota</taxon>
        <taxon>Viridiplantae</taxon>
        <taxon>Streptophyta</taxon>
        <taxon>Embryophyta</taxon>
        <taxon>Tracheophyta</taxon>
        <taxon>Spermatophyta</taxon>
        <taxon>Magnoliopsida</taxon>
        <taxon>Liliopsida</taxon>
        <taxon>Asparagales</taxon>
        <taxon>Orchidaceae</taxon>
        <taxon>Apostasioideae</taxon>
        <taxon>Apostasia</taxon>
    </lineage>
</organism>
<evidence type="ECO:0000313" key="4">
    <source>
        <dbReference type="Proteomes" id="UP000236161"/>
    </source>
</evidence>
<dbReference type="GO" id="GO:0003676">
    <property type="term" value="F:nucleic acid binding"/>
    <property type="evidence" value="ECO:0007669"/>
    <property type="project" value="InterPro"/>
</dbReference>
<keyword evidence="4" id="KW-1185">Reference proteome</keyword>
<dbReference type="EMBL" id="KZ452012">
    <property type="protein sequence ID" value="PKA51959.1"/>
    <property type="molecule type" value="Genomic_DNA"/>
</dbReference>
<dbReference type="Gene3D" id="3.30.420.10">
    <property type="entry name" value="Ribonuclease H-like superfamily/Ribonuclease H"/>
    <property type="match status" value="1"/>
</dbReference>
<feature type="domain" description="Integrase catalytic" evidence="2">
    <location>
        <begin position="1"/>
        <end position="72"/>
    </location>
</feature>
<dbReference type="GO" id="GO:0015074">
    <property type="term" value="P:DNA integration"/>
    <property type="evidence" value="ECO:0007669"/>
    <property type="project" value="InterPro"/>
</dbReference>
<name>A0A2I0A8S9_9ASPA</name>
<dbReference type="PANTHER" id="PTHR42648:SF28">
    <property type="entry name" value="TRANSPOSON-ENCODED PROTEIN WITH RIBONUCLEASE H-LIKE AND RETROVIRUS ZINC FINGER-LIKE DOMAINS"/>
    <property type="match status" value="1"/>
</dbReference>
<dbReference type="PROSITE" id="PS50994">
    <property type="entry name" value="INTEGRASE"/>
    <property type="match status" value="1"/>
</dbReference>
<accession>A0A2I0A8S9</accession>
<dbReference type="InterPro" id="IPR057670">
    <property type="entry name" value="SH3_retrovirus"/>
</dbReference>
<dbReference type="InterPro" id="IPR039537">
    <property type="entry name" value="Retrotran_Ty1/copia-like"/>
</dbReference>
<dbReference type="AlphaFoldDB" id="A0A2I0A8S9"/>
<feature type="region of interest" description="Disordered" evidence="1">
    <location>
        <begin position="160"/>
        <end position="202"/>
    </location>
</feature>
<dbReference type="PANTHER" id="PTHR42648">
    <property type="entry name" value="TRANSPOSASE, PUTATIVE-RELATED"/>
    <property type="match status" value="1"/>
</dbReference>
<evidence type="ECO:0000259" key="2">
    <source>
        <dbReference type="PROSITE" id="PS50994"/>
    </source>
</evidence>
<dbReference type="InterPro" id="IPR001584">
    <property type="entry name" value="Integrase_cat-core"/>
</dbReference>
<protein>
    <submittedName>
        <fullName evidence="3">Retrovirus-related Pol polyprotein from transposon TNT 1-94</fullName>
        <ecNumber evidence="3">3.1.13.-</ecNumber>
    </submittedName>
</protein>
<dbReference type="InterPro" id="IPR012337">
    <property type="entry name" value="RNaseH-like_sf"/>
</dbReference>
<dbReference type="STRING" id="1088818.A0A2I0A8S9"/>
<dbReference type="OrthoDB" id="782140at2759"/>
<evidence type="ECO:0000313" key="3">
    <source>
        <dbReference type="EMBL" id="PKA51959.1"/>
    </source>
</evidence>